<protein>
    <recommendedName>
        <fullName evidence="3">Macrocin O-methyltransferase</fullName>
    </recommendedName>
</protein>
<dbReference type="Pfam" id="PF13578">
    <property type="entry name" value="Methyltransf_24"/>
    <property type="match status" value="1"/>
</dbReference>
<proteinExistence type="predicted"/>
<comment type="caution">
    <text evidence="1">The sequence shown here is derived from an EMBL/GenBank/DDBJ whole genome shotgun (WGS) entry which is preliminary data.</text>
</comment>
<dbReference type="OrthoDB" id="9799872at2"/>
<dbReference type="InterPro" id="IPR029063">
    <property type="entry name" value="SAM-dependent_MTases_sf"/>
</dbReference>
<gene>
    <name evidence="1" type="ORF">BerOc1_01991</name>
</gene>
<evidence type="ECO:0000313" key="2">
    <source>
        <dbReference type="Proteomes" id="UP000181901"/>
    </source>
</evidence>
<evidence type="ECO:0008006" key="3">
    <source>
        <dbReference type="Google" id="ProtNLM"/>
    </source>
</evidence>
<name>A0A1J5MTV3_9BACT</name>
<dbReference type="Proteomes" id="UP000181901">
    <property type="component" value="Unassembled WGS sequence"/>
</dbReference>
<reference evidence="1 2" key="1">
    <citation type="submission" date="2015-09" db="EMBL/GenBank/DDBJ databases">
        <title>Genome of Desulfovibrio dechloracetivorans BerOc1, a mercury methylating strain isolated from highly hydrocarbons and metals contaminated coastal sediments.</title>
        <authorList>
            <person name="Goni Urriza M."/>
            <person name="Gassie C."/>
            <person name="Bouchez O."/>
            <person name="Klopp C."/>
            <person name="Ranchou-Peyruse A."/>
            <person name="Remy G."/>
        </authorList>
    </citation>
    <scope>NUCLEOTIDE SEQUENCE [LARGE SCALE GENOMIC DNA]</scope>
    <source>
        <strain evidence="1 2">BerOc1</strain>
    </source>
</reference>
<accession>A0A1J5MTV3</accession>
<dbReference type="SUPFAM" id="SSF53335">
    <property type="entry name" value="S-adenosyl-L-methionine-dependent methyltransferases"/>
    <property type="match status" value="1"/>
</dbReference>
<evidence type="ECO:0000313" key="1">
    <source>
        <dbReference type="EMBL" id="OIQ50061.1"/>
    </source>
</evidence>
<keyword evidence="2" id="KW-1185">Reference proteome</keyword>
<dbReference type="EMBL" id="LKAQ01000004">
    <property type="protein sequence ID" value="OIQ50061.1"/>
    <property type="molecule type" value="Genomic_DNA"/>
</dbReference>
<dbReference type="AlphaFoldDB" id="A0A1J5MTV3"/>
<organism evidence="1 2">
    <name type="scientific">Pseudodesulfovibrio hydrargyri</name>
    <dbReference type="NCBI Taxonomy" id="2125990"/>
    <lineage>
        <taxon>Bacteria</taxon>
        <taxon>Pseudomonadati</taxon>
        <taxon>Thermodesulfobacteriota</taxon>
        <taxon>Desulfovibrionia</taxon>
        <taxon>Desulfovibrionales</taxon>
        <taxon>Desulfovibrionaceae</taxon>
    </lineage>
</organism>
<dbReference type="RefSeq" id="WP_071545532.1">
    <property type="nucleotide sequence ID" value="NZ_LKAQ01000004.1"/>
</dbReference>
<dbReference type="Gene3D" id="3.40.50.150">
    <property type="entry name" value="Vaccinia Virus protein VP39"/>
    <property type="match status" value="1"/>
</dbReference>
<sequence>MEERKYAATDAGFHEGIEKMLALETDPKEYIHHFSCFTGHVNLSRYLFFYECYKKTVDLCGHIADIGTWKGASFFFFAKLVRLFEEQCQTQVHGFDWFQGMAPDSERDNPVHEGTYKADYEKVLELVRIQGLEGLAFVHKLDLVTELGAFFADKRQMRFKMVFLDCGSAAVLESSMEHFWPRLVNGGVLMLDHYNNACSPSESEVIERYIGDRPMMQMPFARQPSAYVIK</sequence>